<organism evidence="4">
    <name type="scientific">freshwater metagenome</name>
    <dbReference type="NCBI Taxonomy" id="449393"/>
    <lineage>
        <taxon>unclassified sequences</taxon>
        <taxon>metagenomes</taxon>
        <taxon>ecological metagenomes</taxon>
    </lineage>
</organism>
<dbReference type="GO" id="GO:0004777">
    <property type="term" value="F:succinate-semialdehyde dehydrogenase (NAD+) activity"/>
    <property type="evidence" value="ECO:0007669"/>
    <property type="project" value="TreeGrafter"/>
</dbReference>
<dbReference type="AlphaFoldDB" id="A0A6J6YMF9"/>
<dbReference type="GO" id="GO:0009450">
    <property type="term" value="P:gamma-aminobutyric acid catabolic process"/>
    <property type="evidence" value="ECO:0007669"/>
    <property type="project" value="TreeGrafter"/>
</dbReference>
<reference evidence="4" key="1">
    <citation type="submission" date="2020-05" db="EMBL/GenBank/DDBJ databases">
        <authorList>
            <person name="Chiriac C."/>
            <person name="Salcher M."/>
            <person name="Ghai R."/>
            <person name="Kavagutti S V."/>
        </authorList>
    </citation>
    <scope>NUCLEOTIDE SEQUENCE</scope>
</reference>
<dbReference type="Gene3D" id="3.40.605.10">
    <property type="entry name" value="Aldehyde Dehydrogenase, Chain A, domain 1"/>
    <property type="match status" value="1"/>
</dbReference>
<accession>A0A6J6YMF9</accession>
<evidence type="ECO:0000313" key="4">
    <source>
        <dbReference type="EMBL" id="CAB4806477.1"/>
    </source>
</evidence>
<gene>
    <name evidence="4" type="ORF">UFOPK3124_00100</name>
</gene>
<dbReference type="Gene3D" id="3.40.309.10">
    <property type="entry name" value="Aldehyde Dehydrogenase, Chain A, domain 2"/>
    <property type="match status" value="1"/>
</dbReference>
<dbReference type="FunFam" id="3.40.309.10:FF:000004">
    <property type="entry name" value="Succinate-semialdehyde dehydrogenase I"/>
    <property type="match status" value="1"/>
</dbReference>
<dbReference type="FunFam" id="3.40.605.10:FF:000007">
    <property type="entry name" value="NAD/NADP-dependent betaine aldehyde dehydrogenase"/>
    <property type="match status" value="1"/>
</dbReference>
<dbReference type="InterPro" id="IPR015590">
    <property type="entry name" value="Aldehyde_DH_dom"/>
</dbReference>
<keyword evidence="2" id="KW-0560">Oxidoreductase</keyword>
<proteinExistence type="inferred from homology"/>
<dbReference type="PROSITE" id="PS00070">
    <property type="entry name" value="ALDEHYDE_DEHYDR_CYS"/>
    <property type="match status" value="1"/>
</dbReference>
<dbReference type="InterPro" id="IPR050740">
    <property type="entry name" value="Aldehyde_DH_Superfamily"/>
</dbReference>
<dbReference type="PANTHER" id="PTHR43353">
    <property type="entry name" value="SUCCINATE-SEMIALDEHYDE DEHYDROGENASE, MITOCHONDRIAL"/>
    <property type="match status" value="1"/>
</dbReference>
<feature type="domain" description="Aldehyde dehydrogenase" evidence="3">
    <location>
        <begin position="39"/>
        <end position="490"/>
    </location>
</feature>
<comment type="similarity">
    <text evidence="1">Belongs to the aldehyde dehydrogenase family.</text>
</comment>
<evidence type="ECO:0000256" key="1">
    <source>
        <dbReference type="ARBA" id="ARBA00009986"/>
    </source>
</evidence>
<dbReference type="InterPro" id="IPR016160">
    <property type="entry name" value="Ald_DH_CS_CYS"/>
</dbReference>
<dbReference type="InterPro" id="IPR016162">
    <property type="entry name" value="Ald_DH_N"/>
</dbReference>
<dbReference type="PANTHER" id="PTHR43353:SF5">
    <property type="entry name" value="SUCCINATE-SEMIALDEHYDE DEHYDROGENASE, MITOCHONDRIAL"/>
    <property type="match status" value="1"/>
</dbReference>
<dbReference type="PROSITE" id="PS00687">
    <property type="entry name" value="ALDEHYDE_DEHYDR_GLU"/>
    <property type="match status" value="1"/>
</dbReference>
<dbReference type="InterPro" id="IPR016161">
    <property type="entry name" value="Ald_DH/histidinol_DH"/>
</dbReference>
<dbReference type="CDD" id="cd07103">
    <property type="entry name" value="ALDH_F5_SSADH_GabD"/>
    <property type="match status" value="1"/>
</dbReference>
<sequence>MSIAEGLLETKALDLSKHILERLSGNLRIGGGFANDALPSFTVRDPATDEVIATIDDGNAECALQAVTVAFEAGRAWAKTSTRQRSEVLRNAHDLMVERAEEFALLITREMGKPLTEARGEVLYAADYVRWYAEEALRPGGDFRPSPAGESSIMTSRSPVGTCLLITPWNFPMAMATRKIAPALAAGCSVILKPAALTPLTSFLVADVFKEAGVPDGLVNVVTTTDSASLGRAVMSDPRVRKISFTGSTSVGRGLMEQAAHNLLRSSMELGGNAPFIVFDDANLERAVDAAMVAKFRNGGQSCTAANRFLVQDGIADAFVEAFTEKINNVVVGNGLTRGVTLGPLIDDRAVQSCRKLVTDAVTRGALLLTGGNKVDGPGHFFEPTVLDRIPIGAEITSNEIFGPVVAITRFATQSEAIALANDTPFGLSAYIQTQDIDRAFTVSDALETGMVGINQGVVSQVAAPFGGVKHSGLGREGSSEGLEEYQEIRYFALNRRTSQ</sequence>
<dbReference type="InterPro" id="IPR029510">
    <property type="entry name" value="Ald_DH_CS_GLU"/>
</dbReference>
<dbReference type="InterPro" id="IPR016163">
    <property type="entry name" value="Ald_DH_C"/>
</dbReference>
<dbReference type="EMBL" id="CAFAAY010000003">
    <property type="protein sequence ID" value="CAB4806477.1"/>
    <property type="molecule type" value="Genomic_DNA"/>
</dbReference>
<dbReference type="Pfam" id="PF00171">
    <property type="entry name" value="Aldedh"/>
    <property type="match status" value="1"/>
</dbReference>
<evidence type="ECO:0000259" key="3">
    <source>
        <dbReference type="Pfam" id="PF00171"/>
    </source>
</evidence>
<name>A0A6J6YMF9_9ZZZZ</name>
<evidence type="ECO:0000256" key="2">
    <source>
        <dbReference type="ARBA" id="ARBA00023002"/>
    </source>
</evidence>
<protein>
    <submittedName>
        <fullName evidence="4">Unannotated protein</fullName>
    </submittedName>
</protein>
<dbReference type="SUPFAM" id="SSF53720">
    <property type="entry name" value="ALDH-like"/>
    <property type="match status" value="1"/>
</dbReference>